<evidence type="ECO:0000256" key="2">
    <source>
        <dbReference type="ARBA" id="ARBA00023015"/>
    </source>
</evidence>
<dbReference type="InterPro" id="IPR011598">
    <property type="entry name" value="bHLH_dom"/>
</dbReference>
<dbReference type="PANTHER" id="PTHR46412">
    <property type="entry name" value="BES1-INTERACTING MYC-LIKE PROTEIN"/>
    <property type="match status" value="1"/>
</dbReference>
<evidence type="ECO:0000256" key="5">
    <source>
        <dbReference type="SAM" id="MobiDB-lite"/>
    </source>
</evidence>
<evidence type="ECO:0000313" key="7">
    <source>
        <dbReference type="EMBL" id="WKA03937.1"/>
    </source>
</evidence>
<dbReference type="Gene3D" id="4.10.280.10">
    <property type="entry name" value="Helix-loop-helix DNA-binding domain"/>
    <property type="match status" value="1"/>
</dbReference>
<feature type="region of interest" description="Disordered" evidence="5">
    <location>
        <begin position="71"/>
        <end position="130"/>
    </location>
</feature>
<keyword evidence="4" id="KW-0539">Nucleus</keyword>
<keyword evidence="8" id="KW-1185">Reference proteome</keyword>
<name>A0ABY9D8W0_VITVI</name>
<feature type="domain" description="BHLH" evidence="6">
    <location>
        <begin position="117"/>
        <end position="167"/>
    </location>
</feature>
<dbReference type="SUPFAM" id="SSF47459">
    <property type="entry name" value="HLH, helix-loop-helix DNA-binding domain"/>
    <property type="match status" value="1"/>
</dbReference>
<evidence type="ECO:0000256" key="3">
    <source>
        <dbReference type="ARBA" id="ARBA00023163"/>
    </source>
</evidence>
<dbReference type="PROSITE" id="PS50888">
    <property type="entry name" value="BHLH"/>
    <property type="match status" value="1"/>
</dbReference>
<dbReference type="InterPro" id="IPR044295">
    <property type="entry name" value="BIM1/2/3"/>
</dbReference>
<dbReference type="Pfam" id="PF00010">
    <property type="entry name" value="HLH"/>
    <property type="match status" value="1"/>
</dbReference>
<reference evidence="7 8" key="1">
    <citation type="journal article" date="2023" name="Hortic Res">
        <title>The complete reference genome for grapevine (Vitis vinifera L.) genetics and breeding.</title>
        <authorList>
            <person name="Shi X."/>
            <person name="Cao S."/>
            <person name="Wang X."/>
            <person name="Huang S."/>
            <person name="Wang Y."/>
            <person name="Liu Z."/>
            <person name="Liu W."/>
            <person name="Leng X."/>
            <person name="Peng Y."/>
            <person name="Wang N."/>
            <person name="Wang Y."/>
            <person name="Ma Z."/>
            <person name="Xu X."/>
            <person name="Zhang F."/>
            <person name="Xue H."/>
            <person name="Zhong H."/>
            <person name="Wang Y."/>
            <person name="Zhang K."/>
            <person name="Velt A."/>
            <person name="Avia K."/>
            <person name="Holtgrawe D."/>
            <person name="Grimplet J."/>
            <person name="Matus J.T."/>
            <person name="Ware D."/>
            <person name="Wu X."/>
            <person name="Wang H."/>
            <person name="Liu C."/>
            <person name="Fang Y."/>
            <person name="Rustenholz C."/>
            <person name="Cheng Z."/>
            <person name="Xiao H."/>
            <person name="Zhou Y."/>
        </authorList>
    </citation>
    <scope>NUCLEOTIDE SEQUENCE [LARGE SCALE GENOMIC DNA]</scope>
    <source>
        <strain evidence="8">cv. Pinot noir / PN40024</strain>
        <tissue evidence="7">Leaf</tissue>
    </source>
</reference>
<feature type="compositionally biased region" description="Low complexity" evidence="5">
    <location>
        <begin position="11"/>
        <end position="24"/>
    </location>
</feature>
<dbReference type="SMART" id="SM00353">
    <property type="entry name" value="HLH"/>
    <property type="match status" value="1"/>
</dbReference>
<evidence type="ECO:0000259" key="6">
    <source>
        <dbReference type="PROSITE" id="PS50888"/>
    </source>
</evidence>
<feature type="compositionally biased region" description="Basic and acidic residues" evidence="5">
    <location>
        <begin position="102"/>
        <end position="112"/>
    </location>
</feature>
<evidence type="ECO:0000313" key="8">
    <source>
        <dbReference type="Proteomes" id="UP001227230"/>
    </source>
</evidence>
<dbReference type="PANTHER" id="PTHR46412:SF9">
    <property type="entry name" value="TRANSCRIPTION FACTOR BIM3"/>
    <property type="match status" value="1"/>
</dbReference>
<protein>
    <recommendedName>
        <fullName evidence="6">BHLH domain-containing protein</fullName>
    </recommendedName>
</protein>
<dbReference type="CDD" id="cd11453">
    <property type="entry name" value="bHLH_AtBIM_like"/>
    <property type="match status" value="1"/>
</dbReference>
<dbReference type="EMBL" id="CP126661">
    <property type="protein sequence ID" value="WKA03937.1"/>
    <property type="molecule type" value="Genomic_DNA"/>
</dbReference>
<dbReference type="InterPro" id="IPR036638">
    <property type="entry name" value="HLH_DNA-bd_sf"/>
</dbReference>
<feature type="region of interest" description="Disordered" evidence="5">
    <location>
        <begin position="11"/>
        <end position="36"/>
    </location>
</feature>
<sequence length="415" mass="45639">MFLRLLSSFFSSSPGSGKLKSSRSTSLHTGPEAAMPSEQLAFARRTTFLCRLPPPLEALSHLQGNRGFESMVKPTRSHQEEEEDDDEDIIARNDPSSLKGDLAMRADGRSVDQKVSAHRSKHSATEQRRRSKINERFQILRDLIPQNDQKRDKASFLLEVIEYIQFLQEKLNMYEGSYQGWSQEPTKLMPWRNRGPVENFMDHSQVIKNGSGHENNVAVTPATLVNAQNPVESDFGTAAAYNVMDNTPGPASQAVPLNMPLQTNMFTHVGRSDIPTQSLHGSVSDVENIASQPLPHFSHGRPCTTDCAVPSNTVNEPEELTIESGTVSISSAYSQGLLNSLTQALQSSGVDLSQASISVQIDIGKRANKGLNATTSNAKDYENPSPSNRTMAHSGFRSSSEDSDQAHKRLRTDTS</sequence>
<feature type="compositionally biased region" description="Polar residues" evidence="5">
    <location>
        <begin position="374"/>
        <end position="391"/>
    </location>
</feature>
<feature type="region of interest" description="Disordered" evidence="5">
    <location>
        <begin position="374"/>
        <end position="415"/>
    </location>
</feature>
<gene>
    <name evidence="7" type="ORF">VitviT2T_022012</name>
</gene>
<accession>A0ABY9D8W0</accession>
<organism evidence="7 8">
    <name type="scientific">Vitis vinifera</name>
    <name type="common">Grape</name>
    <dbReference type="NCBI Taxonomy" id="29760"/>
    <lineage>
        <taxon>Eukaryota</taxon>
        <taxon>Viridiplantae</taxon>
        <taxon>Streptophyta</taxon>
        <taxon>Embryophyta</taxon>
        <taxon>Tracheophyta</taxon>
        <taxon>Spermatophyta</taxon>
        <taxon>Magnoliopsida</taxon>
        <taxon>eudicotyledons</taxon>
        <taxon>Gunneridae</taxon>
        <taxon>Pentapetalae</taxon>
        <taxon>rosids</taxon>
        <taxon>Vitales</taxon>
        <taxon>Vitaceae</taxon>
        <taxon>Viteae</taxon>
        <taxon>Vitis</taxon>
    </lineage>
</organism>
<keyword evidence="2" id="KW-0805">Transcription regulation</keyword>
<keyword evidence="3" id="KW-0804">Transcription</keyword>
<proteinExistence type="predicted"/>
<feature type="compositionally biased region" description="Basic and acidic residues" evidence="5">
    <location>
        <begin position="404"/>
        <end position="415"/>
    </location>
</feature>
<comment type="subcellular location">
    <subcellularLocation>
        <location evidence="1">Nucleus</location>
    </subcellularLocation>
</comment>
<dbReference type="Proteomes" id="UP001227230">
    <property type="component" value="Chromosome 14"/>
</dbReference>
<evidence type="ECO:0000256" key="4">
    <source>
        <dbReference type="ARBA" id="ARBA00023242"/>
    </source>
</evidence>
<evidence type="ECO:0000256" key="1">
    <source>
        <dbReference type="ARBA" id="ARBA00004123"/>
    </source>
</evidence>